<name>A0A0A7KIT9_9DEIO</name>
<evidence type="ECO:0000256" key="5">
    <source>
        <dbReference type="ARBA" id="ARBA00022692"/>
    </source>
</evidence>
<organism evidence="10 11">
    <name type="scientific">Deinococcus radiopugnans</name>
    <dbReference type="NCBI Taxonomy" id="57497"/>
    <lineage>
        <taxon>Bacteria</taxon>
        <taxon>Thermotogati</taxon>
        <taxon>Deinococcota</taxon>
        <taxon>Deinococci</taxon>
        <taxon>Deinococcales</taxon>
        <taxon>Deinococcaceae</taxon>
        <taxon>Deinococcus</taxon>
    </lineage>
</organism>
<dbReference type="GO" id="GO:0015288">
    <property type="term" value="F:porin activity"/>
    <property type="evidence" value="ECO:0007669"/>
    <property type="project" value="TreeGrafter"/>
</dbReference>
<evidence type="ECO:0000256" key="1">
    <source>
        <dbReference type="ARBA" id="ARBA00004442"/>
    </source>
</evidence>
<evidence type="ECO:0000256" key="2">
    <source>
        <dbReference type="ARBA" id="ARBA00007613"/>
    </source>
</evidence>
<dbReference type="InterPro" id="IPR003423">
    <property type="entry name" value="OMP_efflux"/>
</dbReference>
<evidence type="ECO:0000256" key="8">
    <source>
        <dbReference type="SAM" id="Coils"/>
    </source>
</evidence>
<evidence type="ECO:0000256" key="3">
    <source>
        <dbReference type="ARBA" id="ARBA00022448"/>
    </source>
</evidence>
<dbReference type="EMBL" id="CP010028">
    <property type="protein sequence ID" value="AIZ44443.1"/>
    <property type="molecule type" value="Genomic_DNA"/>
</dbReference>
<dbReference type="GO" id="GO:0015562">
    <property type="term" value="F:efflux transmembrane transporter activity"/>
    <property type="evidence" value="ECO:0007669"/>
    <property type="project" value="InterPro"/>
</dbReference>
<dbReference type="Proteomes" id="UP000030634">
    <property type="component" value="Chromosome"/>
</dbReference>
<reference evidence="11" key="1">
    <citation type="submission" date="2014-11" db="EMBL/GenBank/DDBJ databases">
        <title>Hymenobacter sp. DG25B genome submission.</title>
        <authorList>
            <person name="Jung H.-Y."/>
            <person name="Kim M.K."/>
            <person name="Srinivasan S."/>
            <person name="Lim S."/>
        </authorList>
    </citation>
    <scope>NUCLEOTIDE SEQUENCE [LARGE SCALE GENOMIC DNA]</scope>
    <source>
        <strain evidence="11">DY59</strain>
    </source>
</reference>
<proteinExistence type="inferred from homology"/>
<dbReference type="SUPFAM" id="SSF56954">
    <property type="entry name" value="Outer membrane efflux proteins (OEP)"/>
    <property type="match status" value="1"/>
</dbReference>
<dbReference type="InterPro" id="IPR051906">
    <property type="entry name" value="TolC-like"/>
</dbReference>
<dbReference type="PANTHER" id="PTHR30026:SF20">
    <property type="entry name" value="OUTER MEMBRANE PROTEIN TOLC"/>
    <property type="match status" value="1"/>
</dbReference>
<evidence type="ECO:0000256" key="6">
    <source>
        <dbReference type="ARBA" id="ARBA00023136"/>
    </source>
</evidence>
<keyword evidence="4" id="KW-1134">Transmembrane beta strand</keyword>
<keyword evidence="7" id="KW-0998">Cell outer membrane</keyword>
<sequence>MNAPRSSRPPPWRLVLLTLALGGAASAQSTQPQTGTPFTLEDALNRLDAAPSVTAARLSVQTAQTGLNAARTALGLTVSVNGNAAYSGPGTAADGTATAGSTSGAAGVNVSLGLLPWASNQSGLKTAERGLALAQARLTDAQNSARLNVAGQYFAAVLATQDVDIAARTLALRQRQLTVTQTQQGVGNATAGAVLSAQAAVQSAQGAQVQAAASLDAARRGLEAALGSEVGRAVGGVTFSTLPTTQVTPPDVAALVAQARVSRSEVVQAQNTLEAAQDDLTSQQRQATLPDLTASMRYGPGGGGGLTTALNLQQGTLSAGYSLPLGASATASTASRLSASVTGSYVVYSPGQKAQLSAAQASVTQAQLSLNVAQQNVELDVRTHYSTLQTALIAVQTRETGVQVAQLALQTAQTRLEAGTGTADDVSAAELELAGAERDLLAARITAQTNLLQLQSAAGGPR</sequence>
<keyword evidence="5" id="KW-0812">Transmembrane</keyword>
<accession>A0A0A7KIT9</accession>
<feature type="signal peptide" evidence="9">
    <location>
        <begin position="1"/>
        <end position="27"/>
    </location>
</feature>
<comment type="subcellular location">
    <subcellularLocation>
        <location evidence="1">Cell outer membrane</location>
    </subcellularLocation>
</comment>
<keyword evidence="6" id="KW-0472">Membrane</keyword>
<evidence type="ECO:0000256" key="9">
    <source>
        <dbReference type="SAM" id="SignalP"/>
    </source>
</evidence>
<dbReference type="Pfam" id="PF02321">
    <property type="entry name" value="OEP"/>
    <property type="match status" value="2"/>
</dbReference>
<dbReference type="RefSeq" id="WP_039682417.1">
    <property type="nucleotide sequence ID" value="NZ_CP010028.1"/>
</dbReference>
<dbReference type="STRING" id="1182571.QR90_04025"/>
<keyword evidence="9" id="KW-0732">Signal</keyword>
<dbReference type="HOGENOM" id="CLU_047374_0_0_0"/>
<dbReference type="AlphaFoldDB" id="A0A0A7KIT9"/>
<dbReference type="PANTHER" id="PTHR30026">
    <property type="entry name" value="OUTER MEMBRANE PROTEIN TOLC"/>
    <property type="match status" value="1"/>
</dbReference>
<dbReference type="GO" id="GO:0009279">
    <property type="term" value="C:cell outer membrane"/>
    <property type="evidence" value="ECO:0007669"/>
    <property type="project" value="UniProtKB-SubCell"/>
</dbReference>
<feature type="coiled-coil region" evidence="8">
    <location>
        <begin position="259"/>
        <end position="286"/>
    </location>
</feature>
<evidence type="ECO:0000313" key="11">
    <source>
        <dbReference type="Proteomes" id="UP000030634"/>
    </source>
</evidence>
<keyword evidence="8" id="KW-0175">Coiled coil</keyword>
<feature type="chain" id="PRO_5002029213" evidence="9">
    <location>
        <begin position="28"/>
        <end position="462"/>
    </location>
</feature>
<evidence type="ECO:0000256" key="7">
    <source>
        <dbReference type="ARBA" id="ARBA00023237"/>
    </source>
</evidence>
<gene>
    <name evidence="10" type="ORF">QR90_04025</name>
</gene>
<evidence type="ECO:0000256" key="4">
    <source>
        <dbReference type="ARBA" id="ARBA00022452"/>
    </source>
</evidence>
<dbReference type="Gene3D" id="1.20.1600.10">
    <property type="entry name" value="Outer membrane efflux proteins (OEP)"/>
    <property type="match status" value="1"/>
</dbReference>
<keyword evidence="3" id="KW-0813">Transport</keyword>
<dbReference type="KEGG" id="dsw:QR90_04025"/>
<evidence type="ECO:0000313" key="10">
    <source>
        <dbReference type="EMBL" id="AIZ44443.1"/>
    </source>
</evidence>
<dbReference type="GO" id="GO:1990281">
    <property type="term" value="C:efflux pump complex"/>
    <property type="evidence" value="ECO:0007669"/>
    <property type="project" value="TreeGrafter"/>
</dbReference>
<comment type="similarity">
    <text evidence="2">Belongs to the outer membrane factor (OMF) (TC 1.B.17) family.</text>
</comment>
<protein>
    <submittedName>
        <fullName evidence="10">Transporter</fullName>
    </submittedName>
</protein>